<evidence type="ECO:0000313" key="2">
    <source>
        <dbReference type="EMBL" id="QGZ17153.1"/>
    </source>
</evidence>
<reference evidence="2 3" key="1">
    <citation type="submission" date="2019-11" db="EMBL/GenBank/DDBJ databases">
        <authorList>
            <person name="Donovan J."/>
            <person name="Schaffer R."/>
            <person name="Bae M.S."/>
            <person name="Gitobu P.N."/>
            <person name="Guan P."/>
            <person name="Olavarrieta M.P."/>
            <person name="Perez Cortez K."/>
            <person name="Tozier F.G."/>
            <person name="Vasilopoulos H."/>
            <person name="Zhang S."/>
            <person name="Kapinos A."/>
            <person name="Freise A.C."/>
            <person name="Moberg-Parker J."/>
            <person name="Garlena R.A."/>
            <person name="Russell D.A."/>
            <person name="Pope W.H."/>
            <person name="Jacobs-Sera D."/>
            <person name="Hatfull G.F."/>
        </authorList>
    </citation>
    <scope>NUCLEOTIDE SEQUENCE [LARGE SCALE GENOMIC DNA]</scope>
</reference>
<evidence type="ECO:0000256" key="1">
    <source>
        <dbReference type="SAM" id="MobiDB-lite"/>
    </source>
</evidence>
<proteinExistence type="predicted"/>
<evidence type="ECO:0000313" key="3">
    <source>
        <dbReference type="Proteomes" id="UP000438167"/>
    </source>
</evidence>
<sequence length="235" mass="25634">MSHSHDTPTPAQSTAGENPVENPVNDFLRGLAAGAVTPVEALTMTTELLTGLTELVPEDARERLTRLSEAITGKGDTDASRFREIATQRLDASRWMEQGQRAEAKAAAIEAMTPEEWALSVTLREAEQAKKSAERQEARDGAIWVDITTEVTDTVRVTKEEMTAAGWHHESECNLGFTDAMDPGEVAVLATVTHHALQDYHDTAHRVTSWANCPHEPCRSLPELAKVYRAGGAHA</sequence>
<dbReference type="EMBL" id="MN703411">
    <property type="protein sequence ID" value="QGZ17153.1"/>
    <property type="molecule type" value="Genomic_DNA"/>
</dbReference>
<feature type="region of interest" description="Disordered" evidence="1">
    <location>
        <begin position="1"/>
        <end position="24"/>
    </location>
</feature>
<accession>A0A6B9JBZ1</accession>
<feature type="compositionally biased region" description="Polar residues" evidence="1">
    <location>
        <begin position="7"/>
        <end position="16"/>
    </location>
</feature>
<organism evidence="2 3">
    <name type="scientific">Arthrobacter phage DrYang</name>
    <dbReference type="NCBI Taxonomy" id="2686080"/>
    <lineage>
        <taxon>Viruses</taxon>
        <taxon>Duplodnaviria</taxon>
        <taxon>Heunggongvirae</taxon>
        <taxon>Uroviricota</taxon>
        <taxon>Caudoviricetes</taxon>
        <taxon>Klausavirus</taxon>
        <taxon>Klausavirus dryang</taxon>
    </lineage>
</organism>
<dbReference type="Proteomes" id="UP000438167">
    <property type="component" value="Segment"/>
</dbReference>
<dbReference type="RefSeq" id="YP_009885976.1">
    <property type="nucleotide sequence ID" value="NC_049489.1"/>
</dbReference>
<dbReference type="GeneID" id="55815382"/>
<gene>
    <name evidence="2" type="primary">54</name>
    <name evidence="2" type="ORF">SEA_DRYANG_54</name>
</gene>
<dbReference type="KEGG" id="vg:55815382"/>
<name>A0A6B9JBZ1_9CAUD</name>
<protein>
    <submittedName>
        <fullName evidence="2">Uncharacterized protein</fullName>
    </submittedName>
</protein>
<keyword evidence="3" id="KW-1185">Reference proteome</keyword>